<dbReference type="AlphaFoldDB" id="A0A853EQH7"/>
<dbReference type="RefSeq" id="WP_179912565.1">
    <property type="nucleotide sequence ID" value="NZ_JACBYE010000007.1"/>
</dbReference>
<gene>
    <name evidence="3" type="ORF">HZZ10_04405</name>
</gene>
<feature type="transmembrane region" description="Helical" evidence="2">
    <location>
        <begin position="49"/>
        <end position="71"/>
    </location>
</feature>
<evidence type="ECO:0000313" key="4">
    <source>
        <dbReference type="Proteomes" id="UP000561011"/>
    </source>
</evidence>
<feature type="transmembrane region" description="Helical" evidence="2">
    <location>
        <begin position="239"/>
        <end position="256"/>
    </location>
</feature>
<feature type="transmembrane region" description="Helical" evidence="2">
    <location>
        <begin position="185"/>
        <end position="206"/>
    </location>
</feature>
<dbReference type="PANTHER" id="PTHR34219">
    <property type="entry name" value="IRON-REGULATED INNER MEMBRANE PROTEIN-RELATED"/>
    <property type="match status" value="1"/>
</dbReference>
<name>A0A853EQH7_9MICO</name>
<dbReference type="InterPro" id="IPR005625">
    <property type="entry name" value="PepSY-ass_TM"/>
</dbReference>
<keyword evidence="2" id="KW-0472">Membrane</keyword>
<feature type="region of interest" description="Disordered" evidence="1">
    <location>
        <begin position="1"/>
        <end position="35"/>
    </location>
</feature>
<keyword evidence="4" id="KW-1185">Reference proteome</keyword>
<evidence type="ECO:0000256" key="2">
    <source>
        <dbReference type="SAM" id="Phobius"/>
    </source>
</evidence>
<dbReference type="PANTHER" id="PTHR34219:SF1">
    <property type="entry name" value="PEPSY DOMAIN-CONTAINING PROTEIN"/>
    <property type="match status" value="1"/>
</dbReference>
<keyword evidence="2" id="KW-0812">Transmembrane</keyword>
<feature type="transmembrane region" description="Helical" evidence="2">
    <location>
        <begin position="443"/>
        <end position="462"/>
    </location>
</feature>
<dbReference type="Proteomes" id="UP000561011">
    <property type="component" value="Unassembled WGS sequence"/>
</dbReference>
<keyword evidence="2" id="KW-1133">Transmembrane helix</keyword>
<sequence>MSATGDTGEPRGPVFLDGSPSADRPSGTDPARQPRRAGWLSPLLLRLHFYAGVFVGPFVLVAAASGALYALTPQIEQAVYDHELHAPAAASQLALRDQILAADAYVGPDEQIVAVRPAPEPGDTTRVMYAGEDLGASETRAVFVDPATAEIRGDLTAYGTSGALPVRTWVTQLHRSLHLGEPGRLYSELAASWLGVVALAGLGLWVTQRWRARRKKTRRPAASGPGYARTRSRHTTTGLWVLGVALFLSATGITWSEHGGGNVSDLRAAVGWTTPAVSTDLSGAGGDAPDEHAGHHGGGAPAGAVAATDVSRGAFDSVLTIAQDVNVDTGLVEIRPPTEAGAAWVVQEIQRSYPTEVDAVAIDGQTMQVVDRVDFDDFSLVAKLSRWGIDLHMGSMFGFVNQLVLFFAGSAIAAMVVWGYVMWWQRRPRRGTRRVGKPPERGVLRRAPWWGAALALLCAGAVGVFLPLMGLSLAAFVVVDLLVGALRAPRRSVPVR</sequence>
<feature type="region of interest" description="Disordered" evidence="1">
    <location>
        <begin position="280"/>
        <end position="304"/>
    </location>
</feature>
<evidence type="ECO:0000313" key="3">
    <source>
        <dbReference type="EMBL" id="NYS92770.1"/>
    </source>
</evidence>
<accession>A0A853EQH7</accession>
<protein>
    <submittedName>
        <fullName evidence="3">PepSY domain-containing protein</fullName>
    </submittedName>
</protein>
<reference evidence="3 4" key="1">
    <citation type="submission" date="2020-07" db="EMBL/GenBank/DDBJ databases">
        <title>MOT database genomes.</title>
        <authorList>
            <person name="Joseph S."/>
            <person name="Aduse-Opoku J."/>
            <person name="Hashim A."/>
            <person name="Wade W."/>
            <person name="Curtis M."/>
        </authorList>
    </citation>
    <scope>NUCLEOTIDE SEQUENCE [LARGE SCALE GENOMIC DNA]</scope>
    <source>
        <strain evidence="3 4">DSM 100099</strain>
    </source>
</reference>
<organism evidence="3 4">
    <name type="scientific">Sanguibacter inulinus</name>
    <dbReference type="NCBI Taxonomy" id="60922"/>
    <lineage>
        <taxon>Bacteria</taxon>
        <taxon>Bacillati</taxon>
        <taxon>Actinomycetota</taxon>
        <taxon>Actinomycetes</taxon>
        <taxon>Micrococcales</taxon>
        <taxon>Sanguibacteraceae</taxon>
        <taxon>Sanguibacter</taxon>
    </lineage>
</organism>
<dbReference type="Pfam" id="PF03929">
    <property type="entry name" value="PepSY_TM"/>
    <property type="match status" value="1"/>
</dbReference>
<comment type="caution">
    <text evidence="3">The sequence shown here is derived from an EMBL/GenBank/DDBJ whole genome shotgun (WGS) entry which is preliminary data.</text>
</comment>
<proteinExistence type="predicted"/>
<feature type="transmembrane region" description="Helical" evidence="2">
    <location>
        <begin position="403"/>
        <end position="423"/>
    </location>
</feature>
<evidence type="ECO:0000256" key="1">
    <source>
        <dbReference type="SAM" id="MobiDB-lite"/>
    </source>
</evidence>
<dbReference type="EMBL" id="JACBYE010000007">
    <property type="protein sequence ID" value="NYS92770.1"/>
    <property type="molecule type" value="Genomic_DNA"/>
</dbReference>